<dbReference type="GO" id="GO:0004386">
    <property type="term" value="F:helicase activity"/>
    <property type="evidence" value="ECO:0007669"/>
    <property type="project" value="UniProtKB-KW"/>
</dbReference>
<dbReference type="InterPro" id="IPR001650">
    <property type="entry name" value="Helicase_C-like"/>
</dbReference>
<dbReference type="InterPro" id="IPR049730">
    <property type="entry name" value="SNF2/RAD54-like_C"/>
</dbReference>
<dbReference type="InterPro" id="IPR027417">
    <property type="entry name" value="P-loop_NTPase"/>
</dbReference>
<evidence type="ECO:0000256" key="8">
    <source>
        <dbReference type="ARBA" id="ARBA00023242"/>
    </source>
</evidence>
<feature type="region of interest" description="Disordered" evidence="9">
    <location>
        <begin position="497"/>
        <end position="537"/>
    </location>
</feature>
<feature type="compositionally biased region" description="Polar residues" evidence="9">
    <location>
        <begin position="736"/>
        <end position="757"/>
    </location>
</feature>
<dbReference type="Proteomes" id="UP000193642">
    <property type="component" value="Unassembled WGS sequence"/>
</dbReference>
<dbReference type="GO" id="GO:0005524">
    <property type="term" value="F:ATP binding"/>
    <property type="evidence" value="ECO:0007669"/>
    <property type="project" value="UniProtKB-KW"/>
</dbReference>
<dbReference type="InterPro" id="IPR056026">
    <property type="entry name" value="DUF7607"/>
</dbReference>
<protein>
    <recommendedName>
        <fullName evidence="15">P-loop containing nucleoside triphosphate hydrolase protein</fullName>
    </recommendedName>
</protein>
<dbReference type="CDD" id="cd18793">
    <property type="entry name" value="SF2_C_SNF"/>
    <property type="match status" value="1"/>
</dbReference>
<dbReference type="SUPFAM" id="SSF47769">
    <property type="entry name" value="SAM/Pointed domain"/>
    <property type="match status" value="1"/>
</dbReference>
<dbReference type="STRING" id="329046.A0A1Y2CCJ8"/>
<proteinExistence type="inferred from homology"/>
<dbReference type="PANTHER" id="PTHR45797">
    <property type="entry name" value="RAD54-LIKE"/>
    <property type="match status" value="1"/>
</dbReference>
<keyword evidence="5" id="KW-0347">Helicase</keyword>
<evidence type="ECO:0000259" key="10">
    <source>
        <dbReference type="PROSITE" id="PS50105"/>
    </source>
</evidence>
<dbReference type="Pfam" id="PF00271">
    <property type="entry name" value="Helicase_C"/>
    <property type="match status" value="1"/>
</dbReference>
<organism evidence="13 14">
    <name type="scientific">Rhizoclosmatium globosum</name>
    <dbReference type="NCBI Taxonomy" id="329046"/>
    <lineage>
        <taxon>Eukaryota</taxon>
        <taxon>Fungi</taxon>
        <taxon>Fungi incertae sedis</taxon>
        <taxon>Chytridiomycota</taxon>
        <taxon>Chytridiomycota incertae sedis</taxon>
        <taxon>Chytridiomycetes</taxon>
        <taxon>Chytridiales</taxon>
        <taxon>Chytriomycetaceae</taxon>
        <taxon>Rhizoclosmatium</taxon>
    </lineage>
</organism>
<evidence type="ECO:0000256" key="4">
    <source>
        <dbReference type="ARBA" id="ARBA00022801"/>
    </source>
</evidence>
<gene>
    <name evidence="13" type="ORF">BCR33DRAFT_765828</name>
</gene>
<dbReference type="Pfam" id="PF24580">
    <property type="entry name" value="DUF7607"/>
    <property type="match status" value="1"/>
</dbReference>
<keyword evidence="7" id="KW-0238">DNA-binding</keyword>
<keyword evidence="8" id="KW-0539">Nucleus</keyword>
<dbReference type="Gene3D" id="1.10.150.50">
    <property type="entry name" value="Transcription Factor, Ets-1"/>
    <property type="match status" value="1"/>
</dbReference>
<dbReference type="SMART" id="SM00490">
    <property type="entry name" value="HELICc"/>
    <property type="match status" value="1"/>
</dbReference>
<feature type="domain" description="Helicase C-terminal" evidence="12">
    <location>
        <begin position="1258"/>
        <end position="1412"/>
    </location>
</feature>
<dbReference type="InterPro" id="IPR001660">
    <property type="entry name" value="SAM"/>
</dbReference>
<dbReference type="InterPro" id="IPR000330">
    <property type="entry name" value="SNF2_N"/>
</dbReference>
<dbReference type="Pfam" id="PF00176">
    <property type="entry name" value="SNF2-rel_dom"/>
    <property type="match status" value="1"/>
</dbReference>
<evidence type="ECO:0000256" key="1">
    <source>
        <dbReference type="ARBA" id="ARBA00004123"/>
    </source>
</evidence>
<evidence type="ECO:0000313" key="14">
    <source>
        <dbReference type="Proteomes" id="UP000193642"/>
    </source>
</evidence>
<keyword evidence="6" id="KW-0067">ATP-binding</keyword>
<dbReference type="Gene3D" id="3.40.50.10810">
    <property type="entry name" value="Tandem AAA-ATPase domain"/>
    <property type="match status" value="1"/>
</dbReference>
<feature type="compositionally biased region" description="Basic and acidic residues" evidence="9">
    <location>
        <begin position="317"/>
        <end position="334"/>
    </location>
</feature>
<evidence type="ECO:0000259" key="12">
    <source>
        <dbReference type="PROSITE" id="PS51194"/>
    </source>
</evidence>
<keyword evidence="3" id="KW-0547">Nucleotide-binding</keyword>
<dbReference type="InterPro" id="IPR014001">
    <property type="entry name" value="Helicase_ATP-bd"/>
</dbReference>
<feature type="domain" description="Helicase ATP-binding" evidence="11">
    <location>
        <begin position="877"/>
        <end position="1099"/>
    </location>
</feature>
<evidence type="ECO:0008006" key="15">
    <source>
        <dbReference type="Google" id="ProtNLM"/>
    </source>
</evidence>
<accession>A0A1Y2CCJ8</accession>
<feature type="domain" description="SAM" evidence="10">
    <location>
        <begin position="8"/>
        <end position="79"/>
    </location>
</feature>
<dbReference type="EMBL" id="MCGO01000021">
    <property type="protein sequence ID" value="ORY44781.1"/>
    <property type="molecule type" value="Genomic_DNA"/>
</dbReference>
<reference evidence="13 14" key="1">
    <citation type="submission" date="2016-07" db="EMBL/GenBank/DDBJ databases">
        <title>Pervasive Adenine N6-methylation of Active Genes in Fungi.</title>
        <authorList>
            <consortium name="DOE Joint Genome Institute"/>
            <person name="Mondo S.J."/>
            <person name="Dannebaum R.O."/>
            <person name="Kuo R.C."/>
            <person name="Labutti K."/>
            <person name="Haridas S."/>
            <person name="Kuo A."/>
            <person name="Salamov A."/>
            <person name="Ahrendt S.R."/>
            <person name="Lipzen A."/>
            <person name="Sullivan W."/>
            <person name="Andreopoulos W.B."/>
            <person name="Clum A."/>
            <person name="Lindquist E."/>
            <person name="Daum C."/>
            <person name="Ramamoorthy G.K."/>
            <person name="Gryganskyi A."/>
            <person name="Culley D."/>
            <person name="Magnuson J.K."/>
            <person name="James T.Y."/>
            <person name="O'Malley M.A."/>
            <person name="Stajich J.E."/>
            <person name="Spatafora J.W."/>
            <person name="Visel A."/>
            <person name="Grigoriev I.V."/>
        </authorList>
    </citation>
    <scope>NUCLEOTIDE SEQUENCE [LARGE SCALE GENOMIC DNA]</scope>
    <source>
        <strain evidence="13 14">JEL800</strain>
    </source>
</reference>
<dbReference type="InterPro" id="IPR038718">
    <property type="entry name" value="SNF2-like_sf"/>
</dbReference>
<feature type="compositionally biased region" description="Acidic residues" evidence="9">
    <location>
        <begin position="760"/>
        <end position="769"/>
    </location>
</feature>
<evidence type="ECO:0000256" key="6">
    <source>
        <dbReference type="ARBA" id="ARBA00022840"/>
    </source>
</evidence>
<comment type="subcellular location">
    <subcellularLocation>
        <location evidence="1">Nucleus</location>
    </subcellularLocation>
</comment>
<evidence type="ECO:0000259" key="11">
    <source>
        <dbReference type="PROSITE" id="PS51192"/>
    </source>
</evidence>
<comment type="caution">
    <text evidence="13">The sequence shown here is derived from an EMBL/GenBank/DDBJ whole genome shotgun (WGS) entry which is preliminary data.</text>
</comment>
<feature type="region of interest" description="Disordered" evidence="9">
    <location>
        <begin position="736"/>
        <end position="818"/>
    </location>
</feature>
<dbReference type="PROSITE" id="PS51194">
    <property type="entry name" value="HELICASE_CTER"/>
    <property type="match status" value="1"/>
</dbReference>
<evidence type="ECO:0000256" key="9">
    <source>
        <dbReference type="SAM" id="MobiDB-lite"/>
    </source>
</evidence>
<sequence>MTTPADQWTASQVAQWITEAPIGLSSEQRVVVLAAFAAHEIDGFALLSLDVDTLRDELQLAAFGLRVKLAAAIAKLRLASPASPLNAPSNVNEIPTNPMIPVMPVRSSLDRSVSTTRDSSAKKLRYRDFFDCSSKFIWSNADIQPQLTNDMHLFNLHSNSTDDSQDEDFYFKRRSHTMIVPSWRQRQVIIQRKIKRMLKNSNLIVFDKNSVLEDPEIRDIYHNICGSQCDEPNPGGVIAFWRAPVRGDLDTKLARVFRKIGSQNIIDFVDNSGRYSVNRTTQSQPIGQFLHSADPDDDTVLPVYGDSDQEMYESDSEWERDIRETQRTNSDKPKAPISHKMTSDSNLIRTDAKDDTLSPTSELAFFPIQSNFRDNIVLESTDSARSDQTYENSKSLSLIHAAVQAQIEAQESEWTISILPKILSKAPWIYKTREKHIHVYKTQLDDLTSRRIPKMIQGILESLNGSLSNISRTCENIRPTIYDKMELKWKIEIAESENTPEESIPKPKKRPSSMSKVRNYNNDGCSENGDNDSIDDEDEHWSDFIASEDEDIILQEKDMVKRNGLKDYAATENLRKPKRTRIDTSGKKRFALPGTEEGKIPSKFHAQYLELLDILATSSLESPLPCSLQDFRLYQEYSAFLAHIQKHNLEATKELHYDCLFDFEAFNSFDGSLEFHQWDTPVENEVSVPNATDIKDSTSRQNAFVESSILQRNEDQSSMWESDEVKMVETKSNLLQKQKNSGNNSRGYSQKKSVFQPSSESEDSEDATDMDSSSLPDSSGTRGRTELRPIIQDSQSVRQIRANRKRQEDAISRRAKKQYKAARKRGDLTKIVINLGHDDNEDAIYVDDFLAIHLKPHQVEGIQFLWRSIIMIKDLDKNGASQHQGCILAHAMGLGKTLQTMTFLYTLQREIRANNPCIPLHLRTGGILVVCPAIVVENWANEIQKWVPSKQIDEVFGGIFTLTLIPENERIAQLESWNERRGIFITSYDMLRIILTPKSVKKVTEIDDSGSAATPDMAESSSREAEIVNAELALIHGYLLSPGPALVVCDESHHIKNPQAGISQFLNEVHTPSRICLTGYPLQNNLAEYHAMINFISPGYLGTVQQFRNQYQNPITNGFFADSTDGDKVFSKQRLFVLINIIDPLLCRMSDDVLKDDLPEKNEYIISVKLTPLQLRLYKKYLEQSDKQKNIISRFSSLSTISNHPLAFKTSVETKTFPSDSDIEQAIENRSMRRLISDEGSIDWQSPSLSLKVMLTQHIVQQCTAIGDKVLIFSRSIPTIEMLKFKLKDFCKIQTLTGASKNRQAIIDEFNSPENGFNVFIISTIAGGVGVNIVSANRIIIFDHGWNPSYDKQAIARAYRYGQEKNVYIYRLLTYGTFEEKIFMNNVHKITLATQVVDHKHIEKTTFKKELGQYLRPPPENPVSQLNSTNFNDPIVHSLAQLFRNDIIKIESHEDFVREIDDDLTDIQKEVAKEALVQEQYRRRNKLPFVETGRIMNAAANSIVDVAGNDNLINSVEELVDGVSYNESESVFLDESQLPNLASQLDEVADTLKQMQEEPNEEDEDMMLNLMAEGFEDEVF</sequence>
<dbReference type="GO" id="GO:0016887">
    <property type="term" value="F:ATP hydrolysis activity"/>
    <property type="evidence" value="ECO:0007669"/>
    <property type="project" value="InterPro"/>
</dbReference>
<evidence type="ECO:0000256" key="2">
    <source>
        <dbReference type="ARBA" id="ARBA00007025"/>
    </source>
</evidence>
<keyword evidence="4" id="KW-0378">Hydrolase</keyword>
<dbReference type="PANTHER" id="PTHR45797:SF1">
    <property type="entry name" value="HELICASE ARIP4"/>
    <property type="match status" value="1"/>
</dbReference>
<evidence type="ECO:0000313" key="13">
    <source>
        <dbReference type="EMBL" id="ORY44781.1"/>
    </source>
</evidence>
<feature type="region of interest" description="Disordered" evidence="9">
    <location>
        <begin position="309"/>
        <end position="347"/>
    </location>
</feature>
<keyword evidence="14" id="KW-1185">Reference proteome</keyword>
<dbReference type="PROSITE" id="PS51192">
    <property type="entry name" value="HELICASE_ATP_BIND_1"/>
    <property type="match status" value="1"/>
</dbReference>
<dbReference type="PROSITE" id="PS50105">
    <property type="entry name" value="SAM_DOMAIN"/>
    <property type="match status" value="1"/>
</dbReference>
<evidence type="ECO:0000256" key="3">
    <source>
        <dbReference type="ARBA" id="ARBA00022741"/>
    </source>
</evidence>
<evidence type="ECO:0000256" key="7">
    <source>
        <dbReference type="ARBA" id="ARBA00023125"/>
    </source>
</evidence>
<name>A0A1Y2CCJ8_9FUNG</name>
<dbReference type="OrthoDB" id="2020972at2759"/>
<dbReference type="GO" id="GO:0003677">
    <property type="term" value="F:DNA binding"/>
    <property type="evidence" value="ECO:0007669"/>
    <property type="project" value="UniProtKB-KW"/>
</dbReference>
<dbReference type="Gene3D" id="3.40.50.300">
    <property type="entry name" value="P-loop containing nucleotide triphosphate hydrolases"/>
    <property type="match status" value="1"/>
</dbReference>
<dbReference type="SMART" id="SM00487">
    <property type="entry name" value="DEXDc"/>
    <property type="match status" value="1"/>
</dbReference>
<evidence type="ECO:0000256" key="5">
    <source>
        <dbReference type="ARBA" id="ARBA00022806"/>
    </source>
</evidence>
<dbReference type="InterPro" id="IPR044574">
    <property type="entry name" value="ARIP4-like"/>
</dbReference>
<comment type="similarity">
    <text evidence="2">Belongs to the SNF2/RAD54 helicase family.</text>
</comment>
<dbReference type="InterPro" id="IPR013761">
    <property type="entry name" value="SAM/pointed_sf"/>
</dbReference>
<dbReference type="GO" id="GO:0005634">
    <property type="term" value="C:nucleus"/>
    <property type="evidence" value="ECO:0007669"/>
    <property type="project" value="UniProtKB-SubCell"/>
</dbReference>
<dbReference type="SUPFAM" id="SSF52540">
    <property type="entry name" value="P-loop containing nucleoside triphosphate hydrolases"/>
    <property type="match status" value="2"/>
</dbReference>